<dbReference type="InterPro" id="IPR002129">
    <property type="entry name" value="PyrdxlP-dep_de-COase"/>
</dbReference>
<reference evidence="8 9" key="1">
    <citation type="submission" date="2019-02" db="EMBL/GenBank/DDBJ databases">
        <title>Prokaryotic population dynamics and viral predation in marine succession experiment using metagenomics: the confinement effect.</title>
        <authorList>
            <person name="Haro-Moreno J.M."/>
            <person name="Rodriguez-Valera F."/>
            <person name="Lopez-Perez M."/>
        </authorList>
    </citation>
    <scope>NUCLEOTIDE SEQUENCE [LARGE SCALE GENOMIC DNA]</scope>
    <source>
        <strain evidence="8">MED-G170</strain>
    </source>
</reference>
<dbReference type="GO" id="GO:0016831">
    <property type="term" value="F:carboxy-lyase activity"/>
    <property type="evidence" value="ECO:0007669"/>
    <property type="project" value="UniProtKB-KW"/>
</dbReference>
<evidence type="ECO:0000313" key="9">
    <source>
        <dbReference type="Proteomes" id="UP000315889"/>
    </source>
</evidence>
<dbReference type="GO" id="GO:0008483">
    <property type="term" value="F:transaminase activity"/>
    <property type="evidence" value="ECO:0007669"/>
    <property type="project" value="UniProtKB-KW"/>
</dbReference>
<dbReference type="Gene3D" id="3.90.1150.10">
    <property type="entry name" value="Aspartate Aminotransferase, domain 1"/>
    <property type="match status" value="1"/>
</dbReference>
<dbReference type="Pfam" id="PF00282">
    <property type="entry name" value="Pyridoxal_deC"/>
    <property type="match status" value="1"/>
</dbReference>
<keyword evidence="5 7" id="KW-0456">Lyase</keyword>
<protein>
    <submittedName>
        <fullName evidence="8">Aspartate aminotransferase family protein</fullName>
    </submittedName>
</protein>
<evidence type="ECO:0000256" key="1">
    <source>
        <dbReference type="ARBA" id="ARBA00001933"/>
    </source>
</evidence>
<comment type="caution">
    <text evidence="8">The sequence shown here is derived from an EMBL/GenBank/DDBJ whole genome shotgun (WGS) entry which is preliminary data.</text>
</comment>
<sequence length="466" mass="50946">MDISKKMHAEQSNKKLFEQAKNYAFDYSNSIAERHVFPSNKAISDLIQFNEDMPSHSGNSSDILEQLHRLGSPATTAHTGGRYFGFVTGGVLPVTLATKWLTDFWDQNTALQVMSPITSKLEEICERWLQQLLGLPESTVAGFVSGSSSAIFCGLAAARLRIYQNLGWDFNKQGHNGAPPVRIIAGQDIHGAVIKAVALLGFGLDNIEWVAGDDQGRIDTTQIPQLDNSCIVMLQAGNVNSGAFDPFDDICDQANAVGAWVHIDGAFGLWAAGTERLKHLTKGVHKAHSWSVDGHKTLNTPYDSGILLCRDKEALITALQASGAYLTSSYSDNRDGMLYTPEMSRRARAVELWAALKYLGKSGVDALVFGLHERAVQFAQELNAVGFSIINDVVFNQVLVSPSEEDHVTQKLLETIQASGECWAGSSIWKGKKVIRISVCSWATSEQDISRSVKAFVDARNAISER</sequence>
<comment type="cofactor">
    <cofactor evidence="1 6 7">
        <name>pyridoxal 5'-phosphate</name>
        <dbReference type="ChEBI" id="CHEBI:597326"/>
    </cofactor>
</comment>
<evidence type="ECO:0000313" key="8">
    <source>
        <dbReference type="EMBL" id="RZO20318.1"/>
    </source>
</evidence>
<evidence type="ECO:0000256" key="6">
    <source>
        <dbReference type="PIRSR" id="PIRSR602129-50"/>
    </source>
</evidence>
<dbReference type="Gene3D" id="3.40.640.10">
    <property type="entry name" value="Type I PLP-dependent aspartate aminotransferase-like (Major domain)"/>
    <property type="match status" value="1"/>
</dbReference>
<keyword evidence="4 6" id="KW-0663">Pyridoxal phosphate</keyword>
<name>A0A520MGG4_9GAMM</name>
<evidence type="ECO:0000256" key="5">
    <source>
        <dbReference type="ARBA" id="ARBA00023239"/>
    </source>
</evidence>
<dbReference type="GO" id="GO:0019752">
    <property type="term" value="P:carboxylic acid metabolic process"/>
    <property type="evidence" value="ECO:0007669"/>
    <property type="project" value="InterPro"/>
</dbReference>
<keyword evidence="3" id="KW-0210">Decarboxylase</keyword>
<dbReference type="Proteomes" id="UP000315889">
    <property type="component" value="Unassembled WGS sequence"/>
</dbReference>
<dbReference type="SUPFAM" id="SSF53383">
    <property type="entry name" value="PLP-dependent transferases"/>
    <property type="match status" value="1"/>
</dbReference>
<dbReference type="GO" id="GO:0030170">
    <property type="term" value="F:pyridoxal phosphate binding"/>
    <property type="evidence" value="ECO:0007669"/>
    <property type="project" value="InterPro"/>
</dbReference>
<dbReference type="InterPro" id="IPR015421">
    <property type="entry name" value="PyrdxlP-dep_Trfase_major"/>
</dbReference>
<keyword evidence="8" id="KW-0808">Transferase</keyword>
<comment type="similarity">
    <text evidence="2 7">Belongs to the group II decarboxylase family.</text>
</comment>
<dbReference type="PANTHER" id="PTHR11999">
    <property type="entry name" value="GROUP II PYRIDOXAL-5-PHOSPHATE DECARBOXYLASE"/>
    <property type="match status" value="1"/>
</dbReference>
<dbReference type="InterPro" id="IPR015422">
    <property type="entry name" value="PyrdxlP-dep_Trfase_small"/>
</dbReference>
<evidence type="ECO:0000256" key="3">
    <source>
        <dbReference type="ARBA" id="ARBA00022793"/>
    </source>
</evidence>
<dbReference type="EMBL" id="SHBP01000005">
    <property type="protein sequence ID" value="RZO20318.1"/>
    <property type="molecule type" value="Genomic_DNA"/>
</dbReference>
<dbReference type="AlphaFoldDB" id="A0A520MGG4"/>
<gene>
    <name evidence="8" type="ORF">EVB03_05235</name>
</gene>
<feature type="modified residue" description="N6-(pyridoxal phosphate)lysine" evidence="6">
    <location>
        <position position="296"/>
    </location>
</feature>
<dbReference type="InterPro" id="IPR010977">
    <property type="entry name" value="Aromatic_deC"/>
</dbReference>
<organism evidence="8 9">
    <name type="scientific">SAR92 clade bacterium</name>
    <dbReference type="NCBI Taxonomy" id="2315479"/>
    <lineage>
        <taxon>Bacteria</taxon>
        <taxon>Pseudomonadati</taxon>
        <taxon>Pseudomonadota</taxon>
        <taxon>Gammaproteobacteria</taxon>
        <taxon>Cellvibrionales</taxon>
        <taxon>Porticoccaceae</taxon>
        <taxon>SAR92 clade</taxon>
    </lineage>
</organism>
<evidence type="ECO:0000256" key="2">
    <source>
        <dbReference type="ARBA" id="ARBA00009533"/>
    </source>
</evidence>
<keyword evidence="8" id="KW-0032">Aminotransferase</keyword>
<evidence type="ECO:0000256" key="4">
    <source>
        <dbReference type="ARBA" id="ARBA00022898"/>
    </source>
</evidence>
<proteinExistence type="inferred from homology"/>
<accession>A0A520MGG4</accession>
<dbReference type="InterPro" id="IPR015424">
    <property type="entry name" value="PyrdxlP-dep_Trfase"/>
</dbReference>
<dbReference type="PANTHER" id="PTHR11999:SF70">
    <property type="entry name" value="MIP05841P"/>
    <property type="match status" value="1"/>
</dbReference>
<evidence type="ECO:0000256" key="7">
    <source>
        <dbReference type="RuleBase" id="RU000382"/>
    </source>
</evidence>